<dbReference type="PANTHER" id="PTHR46610">
    <property type="entry name" value="OS05G0181300 PROTEIN"/>
    <property type="match status" value="1"/>
</dbReference>
<gene>
    <name evidence="2" type="ORF">U9M48_021024</name>
</gene>
<keyword evidence="3" id="KW-1185">Reference proteome</keyword>
<accession>A0AAQ3WTE5</accession>
<evidence type="ECO:0000313" key="3">
    <source>
        <dbReference type="Proteomes" id="UP001341281"/>
    </source>
</evidence>
<organism evidence="2 3">
    <name type="scientific">Paspalum notatum var. saurae</name>
    <dbReference type="NCBI Taxonomy" id="547442"/>
    <lineage>
        <taxon>Eukaryota</taxon>
        <taxon>Viridiplantae</taxon>
        <taxon>Streptophyta</taxon>
        <taxon>Embryophyta</taxon>
        <taxon>Tracheophyta</taxon>
        <taxon>Spermatophyta</taxon>
        <taxon>Magnoliopsida</taxon>
        <taxon>Liliopsida</taxon>
        <taxon>Poales</taxon>
        <taxon>Poaceae</taxon>
        <taxon>PACMAD clade</taxon>
        <taxon>Panicoideae</taxon>
        <taxon>Andropogonodae</taxon>
        <taxon>Paspaleae</taxon>
        <taxon>Paspalinae</taxon>
        <taxon>Paspalum</taxon>
    </lineage>
</organism>
<sequence>MEPLASAVVPPRRLGGQQTQAGIGGWARRLAPLLLVLAVTGSFVAAAYSARRSTRDLVFVLVAYYLLALLACCVAKLEQLRRRDGDGDGETERRRVRFAVWAVSVALVNTFAPRVADEMPGLALKLVVWGLSVSVLALGFYLIFCSKDAERCNAEHGLGHDGVGRRQEQAPYELSLEGPGTV</sequence>
<evidence type="ECO:0000313" key="2">
    <source>
        <dbReference type="EMBL" id="WVZ72591.1"/>
    </source>
</evidence>
<dbReference type="PANTHER" id="PTHR46610:SF18">
    <property type="entry name" value="OS01G0183850 PROTEIN"/>
    <property type="match status" value="1"/>
</dbReference>
<dbReference type="InterPro" id="IPR045501">
    <property type="entry name" value="DUF6490"/>
</dbReference>
<proteinExistence type="predicted"/>
<reference evidence="2 3" key="1">
    <citation type="submission" date="2024-02" db="EMBL/GenBank/DDBJ databases">
        <title>High-quality chromosome-scale genome assembly of Pensacola bahiagrass (Paspalum notatum Flugge var. saurae).</title>
        <authorList>
            <person name="Vega J.M."/>
            <person name="Podio M."/>
            <person name="Orjuela J."/>
            <person name="Siena L.A."/>
            <person name="Pessino S.C."/>
            <person name="Combes M.C."/>
            <person name="Mariac C."/>
            <person name="Albertini E."/>
            <person name="Pupilli F."/>
            <person name="Ortiz J.P.A."/>
            <person name="Leblanc O."/>
        </authorList>
    </citation>
    <scope>NUCLEOTIDE SEQUENCE [LARGE SCALE GENOMIC DNA]</scope>
    <source>
        <strain evidence="2">R1</strain>
        <tissue evidence="2">Leaf</tissue>
    </source>
</reference>
<dbReference type="Proteomes" id="UP001341281">
    <property type="component" value="Chromosome 04"/>
</dbReference>
<feature type="transmembrane region" description="Helical" evidence="1">
    <location>
        <begin position="98"/>
        <end position="116"/>
    </location>
</feature>
<keyword evidence="1" id="KW-0472">Membrane</keyword>
<feature type="transmembrane region" description="Helical" evidence="1">
    <location>
        <begin position="122"/>
        <end position="144"/>
    </location>
</feature>
<name>A0AAQ3WTE5_PASNO</name>
<evidence type="ECO:0000256" key="1">
    <source>
        <dbReference type="SAM" id="Phobius"/>
    </source>
</evidence>
<dbReference type="AlphaFoldDB" id="A0AAQ3WTE5"/>
<dbReference type="EMBL" id="CP144748">
    <property type="protein sequence ID" value="WVZ72591.1"/>
    <property type="molecule type" value="Genomic_DNA"/>
</dbReference>
<protein>
    <submittedName>
        <fullName evidence="2">Uncharacterized protein</fullName>
    </submittedName>
</protein>
<keyword evidence="1" id="KW-1133">Transmembrane helix</keyword>
<feature type="transmembrane region" description="Helical" evidence="1">
    <location>
        <begin position="30"/>
        <end position="51"/>
    </location>
</feature>
<dbReference type="Pfam" id="PF20100">
    <property type="entry name" value="DUF6490"/>
    <property type="match status" value="1"/>
</dbReference>
<feature type="transmembrane region" description="Helical" evidence="1">
    <location>
        <begin position="57"/>
        <end position="77"/>
    </location>
</feature>
<keyword evidence="1" id="KW-0812">Transmembrane</keyword>